<comment type="caution">
    <text evidence="2">The sequence shown here is derived from an EMBL/GenBank/DDBJ whole genome shotgun (WGS) entry which is preliminary data.</text>
</comment>
<accession>A0A1F5EU23</accession>
<evidence type="ECO:0000313" key="2">
    <source>
        <dbReference type="EMBL" id="OGD70664.1"/>
    </source>
</evidence>
<proteinExistence type="predicted"/>
<keyword evidence="1" id="KW-0812">Transmembrane</keyword>
<feature type="transmembrane region" description="Helical" evidence="1">
    <location>
        <begin position="29"/>
        <end position="50"/>
    </location>
</feature>
<keyword evidence="1" id="KW-0472">Membrane</keyword>
<reference evidence="2 3" key="1">
    <citation type="journal article" date="2016" name="Nat. Commun.">
        <title>Thousands of microbial genomes shed light on interconnected biogeochemical processes in an aquifer system.</title>
        <authorList>
            <person name="Anantharaman K."/>
            <person name="Brown C.T."/>
            <person name="Hug L.A."/>
            <person name="Sharon I."/>
            <person name="Castelle C.J."/>
            <person name="Probst A.J."/>
            <person name="Thomas B.C."/>
            <person name="Singh A."/>
            <person name="Wilkins M.J."/>
            <person name="Karaoz U."/>
            <person name="Brodie E.L."/>
            <person name="Williams K.H."/>
            <person name="Hubbard S.S."/>
            <person name="Banfield J.F."/>
        </authorList>
    </citation>
    <scope>NUCLEOTIDE SEQUENCE [LARGE SCALE GENOMIC DNA]</scope>
</reference>
<sequence length="71" mass="8333">MYVYGVKSLFVVGFHIFITMGKNKLKKEYSYDLLIGFLMIWTILVGFYFIKTSTQIAFITYDYVIANINNI</sequence>
<organism evidence="2 3">
    <name type="scientific">Candidatus Campbellbacteria bacterium RIFCSPLOWO2_02_FULL_35_11</name>
    <dbReference type="NCBI Taxonomy" id="1797581"/>
    <lineage>
        <taxon>Bacteria</taxon>
        <taxon>Candidatus Campbelliibacteriota</taxon>
    </lineage>
</organism>
<keyword evidence="1" id="KW-1133">Transmembrane helix</keyword>
<evidence type="ECO:0000313" key="3">
    <source>
        <dbReference type="Proteomes" id="UP000186545"/>
    </source>
</evidence>
<name>A0A1F5EU23_9BACT</name>
<evidence type="ECO:0000256" key="1">
    <source>
        <dbReference type="SAM" id="Phobius"/>
    </source>
</evidence>
<protein>
    <submittedName>
        <fullName evidence="2">Uncharacterized protein</fullName>
    </submittedName>
</protein>
<dbReference type="EMBL" id="MFAD01000009">
    <property type="protein sequence ID" value="OGD70664.1"/>
    <property type="molecule type" value="Genomic_DNA"/>
</dbReference>
<dbReference type="AlphaFoldDB" id="A0A1F5EU23"/>
<dbReference type="Proteomes" id="UP000186545">
    <property type="component" value="Unassembled WGS sequence"/>
</dbReference>
<gene>
    <name evidence="2" type="ORF">A3I18_00280</name>
</gene>